<accession>L8JPB5</accession>
<evidence type="ECO:0000313" key="1">
    <source>
        <dbReference type="EMBL" id="ELR69349.1"/>
    </source>
</evidence>
<reference evidence="1 2" key="1">
    <citation type="submission" date="2012-12" db="EMBL/GenBank/DDBJ databases">
        <title>Genome assembly of Fulvivirga imtechensis AK7.</title>
        <authorList>
            <person name="Nupur N."/>
            <person name="Khatri I."/>
            <person name="Kumar R."/>
            <person name="Subramanian S."/>
            <person name="Pinnaka A."/>
        </authorList>
    </citation>
    <scope>NUCLEOTIDE SEQUENCE [LARGE SCALE GENOMIC DNA]</scope>
    <source>
        <strain evidence="1 2">AK7</strain>
    </source>
</reference>
<dbReference type="AlphaFoldDB" id="L8JPB5"/>
<proteinExistence type="predicted"/>
<dbReference type="EMBL" id="AMZN01000074">
    <property type="protein sequence ID" value="ELR69349.1"/>
    <property type="molecule type" value="Genomic_DNA"/>
</dbReference>
<dbReference type="Proteomes" id="UP000011135">
    <property type="component" value="Unassembled WGS sequence"/>
</dbReference>
<comment type="caution">
    <text evidence="1">The sequence shown here is derived from an EMBL/GenBank/DDBJ whole genome shotgun (WGS) entry which is preliminary data.</text>
</comment>
<sequence length="40" mass="4686">MFQKIPLKLTLFIYITKYNSSVGIFLGRKRLKGILQTIEI</sequence>
<name>L8JPB5_9BACT</name>
<evidence type="ECO:0000313" key="2">
    <source>
        <dbReference type="Proteomes" id="UP000011135"/>
    </source>
</evidence>
<organism evidence="1 2">
    <name type="scientific">Fulvivirga imtechensis AK7</name>
    <dbReference type="NCBI Taxonomy" id="1237149"/>
    <lineage>
        <taxon>Bacteria</taxon>
        <taxon>Pseudomonadati</taxon>
        <taxon>Bacteroidota</taxon>
        <taxon>Cytophagia</taxon>
        <taxon>Cytophagales</taxon>
        <taxon>Fulvivirgaceae</taxon>
        <taxon>Fulvivirga</taxon>
    </lineage>
</organism>
<protein>
    <submittedName>
        <fullName evidence="1">Uncharacterized protein</fullName>
    </submittedName>
</protein>
<gene>
    <name evidence="1" type="ORF">C900_05129</name>
</gene>
<dbReference type="STRING" id="1237149.C900_05129"/>
<keyword evidence="2" id="KW-1185">Reference proteome</keyword>